<feature type="transmembrane region" description="Helical" evidence="1">
    <location>
        <begin position="164"/>
        <end position="187"/>
    </location>
</feature>
<comment type="caution">
    <text evidence="3">The sequence shown here is derived from an EMBL/GenBank/DDBJ whole genome shotgun (WGS) entry which is preliminary data.</text>
</comment>
<feature type="transmembrane region" description="Helical" evidence="1">
    <location>
        <begin position="125"/>
        <end position="144"/>
    </location>
</feature>
<dbReference type="Proteomes" id="UP000559027">
    <property type="component" value="Unassembled WGS sequence"/>
</dbReference>
<evidence type="ECO:0000313" key="3">
    <source>
        <dbReference type="EMBL" id="KAF5347318.1"/>
    </source>
</evidence>
<gene>
    <name evidence="3" type="ORF">D9756_009914</name>
</gene>
<keyword evidence="1" id="KW-0812">Transmembrane</keyword>
<feature type="domain" description="DUF6534" evidence="2">
    <location>
        <begin position="175"/>
        <end position="261"/>
    </location>
</feature>
<sequence>MENPWQFSSSDMYWDQFIRLFGSTILQAYQYFLQYYEKDSRLCKTEVAVVCILDLLHLVFATDIMYMFLVTSSGAVDPAGRVPWSIKALGVTQAALIVSVQLLYLKRIYSLARKPTFNSEGVTKLVVVLVLLIGTCAIGTGIVFCYELEHFESIQSFGRGISDWVIYLGFGATSLIDIAIAALMCFLVHKNKFEFLSSQLNRILSSLALYALSTGLITAFMAIVVIVLYVARPNTFVYIAITFFTTRLYTNSLLAMFHSRKKYNAISQETRSLELVSNIKFSPNVIHTGTYDIKRSVLPLTTADPFHLSESSRGAKADKYAATHSVGAGRKVREEMAGDVGR</sequence>
<keyword evidence="1" id="KW-1133">Transmembrane helix</keyword>
<feature type="transmembrane region" description="Helical" evidence="1">
    <location>
        <begin position="207"/>
        <end position="230"/>
    </location>
</feature>
<keyword evidence="4" id="KW-1185">Reference proteome</keyword>
<dbReference type="PANTHER" id="PTHR40465">
    <property type="entry name" value="CHROMOSOME 1, WHOLE GENOME SHOTGUN SEQUENCE"/>
    <property type="match status" value="1"/>
</dbReference>
<name>A0A8H5CUJ2_9AGAR</name>
<proteinExistence type="predicted"/>
<feature type="transmembrane region" description="Helical" evidence="1">
    <location>
        <begin position="84"/>
        <end position="105"/>
    </location>
</feature>
<dbReference type="AlphaFoldDB" id="A0A8H5CUJ2"/>
<dbReference type="EMBL" id="JAACJO010000026">
    <property type="protein sequence ID" value="KAF5347318.1"/>
    <property type="molecule type" value="Genomic_DNA"/>
</dbReference>
<dbReference type="OrthoDB" id="3270417at2759"/>
<feature type="transmembrane region" description="Helical" evidence="1">
    <location>
        <begin position="17"/>
        <end position="35"/>
    </location>
</feature>
<evidence type="ECO:0000259" key="2">
    <source>
        <dbReference type="Pfam" id="PF20152"/>
    </source>
</evidence>
<feature type="transmembrane region" description="Helical" evidence="1">
    <location>
        <begin position="47"/>
        <end position="69"/>
    </location>
</feature>
<dbReference type="PANTHER" id="PTHR40465:SF1">
    <property type="entry name" value="DUF6534 DOMAIN-CONTAINING PROTEIN"/>
    <property type="match status" value="1"/>
</dbReference>
<dbReference type="InterPro" id="IPR045339">
    <property type="entry name" value="DUF6534"/>
</dbReference>
<accession>A0A8H5CUJ2</accession>
<dbReference type="Pfam" id="PF20152">
    <property type="entry name" value="DUF6534"/>
    <property type="match status" value="1"/>
</dbReference>
<evidence type="ECO:0000313" key="4">
    <source>
        <dbReference type="Proteomes" id="UP000559027"/>
    </source>
</evidence>
<protein>
    <recommendedName>
        <fullName evidence="2">DUF6534 domain-containing protein</fullName>
    </recommendedName>
</protein>
<keyword evidence="1" id="KW-0472">Membrane</keyword>
<reference evidence="3 4" key="1">
    <citation type="journal article" date="2020" name="ISME J.">
        <title>Uncovering the hidden diversity of litter-decomposition mechanisms in mushroom-forming fungi.</title>
        <authorList>
            <person name="Floudas D."/>
            <person name="Bentzer J."/>
            <person name="Ahren D."/>
            <person name="Johansson T."/>
            <person name="Persson P."/>
            <person name="Tunlid A."/>
        </authorList>
    </citation>
    <scope>NUCLEOTIDE SEQUENCE [LARGE SCALE GENOMIC DNA]</scope>
    <source>
        <strain evidence="3 4">CBS 146.42</strain>
    </source>
</reference>
<feature type="transmembrane region" description="Helical" evidence="1">
    <location>
        <begin position="236"/>
        <end position="257"/>
    </location>
</feature>
<organism evidence="3 4">
    <name type="scientific">Leucocoprinus leucothites</name>
    <dbReference type="NCBI Taxonomy" id="201217"/>
    <lineage>
        <taxon>Eukaryota</taxon>
        <taxon>Fungi</taxon>
        <taxon>Dikarya</taxon>
        <taxon>Basidiomycota</taxon>
        <taxon>Agaricomycotina</taxon>
        <taxon>Agaricomycetes</taxon>
        <taxon>Agaricomycetidae</taxon>
        <taxon>Agaricales</taxon>
        <taxon>Agaricineae</taxon>
        <taxon>Agaricaceae</taxon>
        <taxon>Leucocoprinus</taxon>
    </lineage>
</organism>
<evidence type="ECO:0000256" key="1">
    <source>
        <dbReference type="SAM" id="Phobius"/>
    </source>
</evidence>